<accession>A0A4S4K9I1</accession>
<organism evidence="2 3">
    <name type="scientific">Hermanssonia centrifuga</name>
    <dbReference type="NCBI Taxonomy" id="98765"/>
    <lineage>
        <taxon>Eukaryota</taxon>
        <taxon>Fungi</taxon>
        <taxon>Dikarya</taxon>
        <taxon>Basidiomycota</taxon>
        <taxon>Agaricomycotina</taxon>
        <taxon>Agaricomycetes</taxon>
        <taxon>Polyporales</taxon>
        <taxon>Meruliaceae</taxon>
        <taxon>Hermanssonia</taxon>
    </lineage>
</organism>
<feature type="region of interest" description="Disordered" evidence="1">
    <location>
        <begin position="1"/>
        <end position="67"/>
    </location>
</feature>
<dbReference type="AlphaFoldDB" id="A0A4S4K9I1"/>
<evidence type="ECO:0000313" key="3">
    <source>
        <dbReference type="Proteomes" id="UP000309038"/>
    </source>
</evidence>
<gene>
    <name evidence="2" type="ORF">EW026_g7247</name>
</gene>
<sequence>MDGVSLHPSSMSAQRAAESEAKLRKVLSKSAASQNIPPAYVSPPSSSPYADSPALMMRKPLKHKMHI</sequence>
<keyword evidence="3" id="KW-1185">Reference proteome</keyword>
<protein>
    <submittedName>
        <fullName evidence="2">Uncharacterized protein</fullName>
    </submittedName>
</protein>
<reference evidence="2 3" key="1">
    <citation type="submission" date="2019-02" db="EMBL/GenBank/DDBJ databases">
        <title>Genome sequencing of the rare red list fungi Phlebia centrifuga.</title>
        <authorList>
            <person name="Buettner E."/>
            <person name="Kellner H."/>
        </authorList>
    </citation>
    <scope>NUCLEOTIDE SEQUENCE [LARGE SCALE GENOMIC DNA]</scope>
    <source>
        <strain evidence="2 3">DSM 108282</strain>
    </source>
</reference>
<evidence type="ECO:0000256" key="1">
    <source>
        <dbReference type="SAM" id="MobiDB-lite"/>
    </source>
</evidence>
<name>A0A4S4K9I1_9APHY</name>
<dbReference type="EMBL" id="SGPJ01000489">
    <property type="protein sequence ID" value="THG94170.1"/>
    <property type="molecule type" value="Genomic_DNA"/>
</dbReference>
<comment type="caution">
    <text evidence="2">The sequence shown here is derived from an EMBL/GenBank/DDBJ whole genome shotgun (WGS) entry which is preliminary data.</text>
</comment>
<feature type="compositionally biased region" description="Low complexity" evidence="1">
    <location>
        <begin position="37"/>
        <end position="54"/>
    </location>
</feature>
<evidence type="ECO:0000313" key="2">
    <source>
        <dbReference type="EMBL" id="THG94170.1"/>
    </source>
</evidence>
<dbReference type="Proteomes" id="UP000309038">
    <property type="component" value="Unassembled WGS sequence"/>
</dbReference>
<proteinExistence type="predicted"/>